<dbReference type="PANTHER" id="PTHR24346">
    <property type="entry name" value="MAP/MICROTUBULE AFFINITY-REGULATING KINASE"/>
    <property type="match status" value="1"/>
</dbReference>
<keyword evidence="5" id="KW-0418">Kinase</keyword>
<proteinExistence type="predicted"/>
<dbReference type="AlphaFoldDB" id="A0A6B0SAT4"/>
<gene>
    <name evidence="10" type="ORF">E5288_WYG019180</name>
</gene>
<dbReference type="PROSITE" id="PS50011">
    <property type="entry name" value="PROTEIN_KINASE_DOM"/>
    <property type="match status" value="1"/>
</dbReference>
<dbReference type="PANTHER" id="PTHR24346:SF56">
    <property type="entry name" value="SERINE_THREONINE-PROTEIN KINASE MARK2"/>
    <property type="match status" value="1"/>
</dbReference>
<dbReference type="Proteomes" id="UP000322234">
    <property type="component" value="Unassembled WGS sequence"/>
</dbReference>
<sequence length="116" mass="12991">MDGEARGPFRQLVSALQHCHQGPRGHRDLKPGKLVLDTKNNAKISDFGLSDQWPPGKKPDTFCSSPMFMAPELFLGMPYTAPEVDAWSLRGVLYTMATVSLPFGGQDFWELRQRVL</sequence>
<evidence type="ECO:0000313" key="11">
    <source>
        <dbReference type="Proteomes" id="UP000322234"/>
    </source>
</evidence>
<dbReference type="EC" id="2.7.11.1" evidence="1"/>
<dbReference type="GO" id="GO:0005737">
    <property type="term" value="C:cytoplasm"/>
    <property type="evidence" value="ECO:0007669"/>
    <property type="project" value="TreeGrafter"/>
</dbReference>
<comment type="catalytic activity">
    <reaction evidence="8">
        <text>L-seryl-[protein] + ATP = O-phospho-L-seryl-[protein] + ADP + H(+)</text>
        <dbReference type="Rhea" id="RHEA:17989"/>
        <dbReference type="Rhea" id="RHEA-COMP:9863"/>
        <dbReference type="Rhea" id="RHEA-COMP:11604"/>
        <dbReference type="ChEBI" id="CHEBI:15378"/>
        <dbReference type="ChEBI" id="CHEBI:29999"/>
        <dbReference type="ChEBI" id="CHEBI:30616"/>
        <dbReference type="ChEBI" id="CHEBI:83421"/>
        <dbReference type="ChEBI" id="CHEBI:456216"/>
        <dbReference type="EC" id="2.7.11.1"/>
    </reaction>
</comment>
<accession>A0A6B0SAT4</accession>
<keyword evidence="4" id="KW-0547">Nucleotide-binding</keyword>
<dbReference type="Pfam" id="PF00069">
    <property type="entry name" value="Pkinase"/>
    <property type="match status" value="1"/>
</dbReference>
<comment type="catalytic activity">
    <reaction evidence="7">
        <text>L-threonyl-[protein] + ATP = O-phospho-L-threonyl-[protein] + ADP + H(+)</text>
        <dbReference type="Rhea" id="RHEA:46608"/>
        <dbReference type="Rhea" id="RHEA-COMP:11060"/>
        <dbReference type="Rhea" id="RHEA-COMP:11605"/>
        <dbReference type="ChEBI" id="CHEBI:15378"/>
        <dbReference type="ChEBI" id="CHEBI:30013"/>
        <dbReference type="ChEBI" id="CHEBI:30616"/>
        <dbReference type="ChEBI" id="CHEBI:61977"/>
        <dbReference type="ChEBI" id="CHEBI:456216"/>
        <dbReference type="EC" id="2.7.11.1"/>
    </reaction>
</comment>
<protein>
    <recommendedName>
        <fullName evidence="1">non-specific serine/threonine protein kinase</fullName>
        <ecNumber evidence="1">2.7.11.1</ecNumber>
    </recommendedName>
</protein>
<keyword evidence="2" id="KW-0723">Serine/threonine-protein kinase</keyword>
<keyword evidence="11" id="KW-1185">Reference proteome</keyword>
<dbReference type="GO" id="GO:0035556">
    <property type="term" value="P:intracellular signal transduction"/>
    <property type="evidence" value="ECO:0007669"/>
    <property type="project" value="TreeGrafter"/>
</dbReference>
<dbReference type="GO" id="GO:0000226">
    <property type="term" value="P:microtubule cytoskeleton organization"/>
    <property type="evidence" value="ECO:0007669"/>
    <property type="project" value="TreeGrafter"/>
</dbReference>
<dbReference type="SUPFAM" id="SSF56112">
    <property type="entry name" value="Protein kinase-like (PK-like)"/>
    <property type="match status" value="1"/>
</dbReference>
<dbReference type="GO" id="GO:0005524">
    <property type="term" value="F:ATP binding"/>
    <property type="evidence" value="ECO:0007669"/>
    <property type="project" value="UniProtKB-KW"/>
</dbReference>
<keyword evidence="6" id="KW-0067">ATP-binding</keyword>
<organism evidence="10 11">
    <name type="scientific">Bos mutus</name>
    <name type="common">wild yak</name>
    <dbReference type="NCBI Taxonomy" id="72004"/>
    <lineage>
        <taxon>Eukaryota</taxon>
        <taxon>Metazoa</taxon>
        <taxon>Chordata</taxon>
        <taxon>Craniata</taxon>
        <taxon>Vertebrata</taxon>
        <taxon>Euteleostomi</taxon>
        <taxon>Mammalia</taxon>
        <taxon>Eutheria</taxon>
        <taxon>Laurasiatheria</taxon>
        <taxon>Artiodactyla</taxon>
        <taxon>Ruminantia</taxon>
        <taxon>Pecora</taxon>
        <taxon>Bovidae</taxon>
        <taxon>Bovinae</taxon>
        <taxon>Bos</taxon>
    </lineage>
</organism>
<evidence type="ECO:0000256" key="4">
    <source>
        <dbReference type="ARBA" id="ARBA00022741"/>
    </source>
</evidence>
<evidence type="ECO:0000256" key="7">
    <source>
        <dbReference type="ARBA" id="ARBA00047899"/>
    </source>
</evidence>
<evidence type="ECO:0000313" key="10">
    <source>
        <dbReference type="EMBL" id="MXQ99542.1"/>
    </source>
</evidence>
<dbReference type="InterPro" id="IPR000719">
    <property type="entry name" value="Prot_kinase_dom"/>
</dbReference>
<dbReference type="InterPro" id="IPR011009">
    <property type="entry name" value="Kinase-like_dom_sf"/>
</dbReference>
<reference evidence="10" key="1">
    <citation type="submission" date="2019-10" db="EMBL/GenBank/DDBJ databases">
        <title>The sequence and de novo assembly of the wild yak genome.</title>
        <authorList>
            <person name="Liu Y."/>
        </authorList>
    </citation>
    <scope>NUCLEOTIDE SEQUENCE [LARGE SCALE GENOMIC DNA]</scope>
    <source>
        <strain evidence="10">WY2019</strain>
    </source>
</reference>
<evidence type="ECO:0000256" key="2">
    <source>
        <dbReference type="ARBA" id="ARBA00022527"/>
    </source>
</evidence>
<dbReference type="Gene3D" id="1.10.510.10">
    <property type="entry name" value="Transferase(Phosphotransferase) domain 1"/>
    <property type="match status" value="1"/>
</dbReference>
<evidence type="ECO:0000256" key="6">
    <source>
        <dbReference type="ARBA" id="ARBA00022840"/>
    </source>
</evidence>
<evidence type="ECO:0000256" key="5">
    <source>
        <dbReference type="ARBA" id="ARBA00022777"/>
    </source>
</evidence>
<comment type="caution">
    <text evidence="10">The sequence shown here is derived from an EMBL/GenBank/DDBJ whole genome shotgun (WGS) entry which is preliminary data.</text>
</comment>
<feature type="domain" description="Protein kinase" evidence="9">
    <location>
        <begin position="1"/>
        <end position="116"/>
    </location>
</feature>
<dbReference type="GO" id="GO:0050321">
    <property type="term" value="F:tau-protein kinase activity"/>
    <property type="evidence" value="ECO:0007669"/>
    <property type="project" value="TreeGrafter"/>
</dbReference>
<dbReference type="EMBL" id="VBQZ03000523">
    <property type="protein sequence ID" value="MXQ99542.1"/>
    <property type="molecule type" value="Genomic_DNA"/>
</dbReference>
<evidence type="ECO:0000256" key="3">
    <source>
        <dbReference type="ARBA" id="ARBA00022679"/>
    </source>
</evidence>
<keyword evidence="3" id="KW-0808">Transferase</keyword>
<evidence type="ECO:0000259" key="9">
    <source>
        <dbReference type="PROSITE" id="PS50011"/>
    </source>
</evidence>
<evidence type="ECO:0000256" key="8">
    <source>
        <dbReference type="ARBA" id="ARBA00048679"/>
    </source>
</evidence>
<name>A0A6B0SAT4_9CETA</name>
<evidence type="ECO:0000256" key="1">
    <source>
        <dbReference type="ARBA" id="ARBA00012513"/>
    </source>
</evidence>